<evidence type="ECO:0000256" key="3">
    <source>
        <dbReference type="ARBA" id="ARBA00023002"/>
    </source>
</evidence>
<dbReference type="PANTHER" id="PTHR13887">
    <property type="entry name" value="GLUTATHIONE S-TRANSFERASE KAPPA"/>
    <property type="match status" value="1"/>
</dbReference>
<keyword evidence="6" id="KW-0812">Transmembrane</keyword>
<dbReference type="GO" id="GO:0016491">
    <property type="term" value="F:oxidoreductase activity"/>
    <property type="evidence" value="ECO:0007669"/>
    <property type="project" value="UniProtKB-KW"/>
</dbReference>
<keyword evidence="6" id="KW-1133">Transmembrane helix</keyword>
<dbReference type="GO" id="GO:0016853">
    <property type="term" value="F:isomerase activity"/>
    <property type="evidence" value="ECO:0007669"/>
    <property type="project" value="UniProtKB-KW"/>
</dbReference>
<evidence type="ECO:0000256" key="6">
    <source>
        <dbReference type="SAM" id="Phobius"/>
    </source>
</evidence>
<evidence type="ECO:0000313" key="8">
    <source>
        <dbReference type="EMBL" id="MBB3039629.1"/>
    </source>
</evidence>
<dbReference type="EMBL" id="JACHWS010000004">
    <property type="protein sequence ID" value="MBB3039629.1"/>
    <property type="molecule type" value="Genomic_DNA"/>
</dbReference>
<feature type="domain" description="Thioredoxin-like fold" evidence="7">
    <location>
        <begin position="61"/>
        <end position="233"/>
    </location>
</feature>
<comment type="similarity">
    <text evidence="1">Belongs to the thioredoxin family. DsbA subfamily.</text>
</comment>
<dbReference type="AlphaFoldDB" id="A0A839RTE5"/>
<keyword evidence="8" id="KW-0413">Isomerase</keyword>
<keyword evidence="3" id="KW-0560">Oxidoreductase</keyword>
<evidence type="ECO:0000256" key="4">
    <source>
        <dbReference type="ARBA" id="ARBA00023157"/>
    </source>
</evidence>
<keyword evidence="6" id="KW-0472">Membrane</keyword>
<reference evidence="8 9" key="1">
    <citation type="submission" date="2020-08" db="EMBL/GenBank/DDBJ databases">
        <title>Sequencing the genomes of 1000 actinobacteria strains.</title>
        <authorList>
            <person name="Klenk H.-P."/>
        </authorList>
    </citation>
    <scope>NUCLEOTIDE SEQUENCE [LARGE SCALE GENOMIC DNA]</scope>
    <source>
        <strain evidence="8 9">DSM 45258</strain>
    </source>
</reference>
<sequence length="236" mass="25217">MNQRPKPGFVTQQQLNDKRRGFLIRAALTALVVVIGIVIVVVVINQRSGEDAPPVTDNVSTEGGIAFGPEDAAVTLSVYEDFQCPACKQFETLSGETLRDLADSGEARVIYHPIAILDRVSTTQYSTRAASAAMCVAEYAEDSWLDWQAAMYQQQPSEGGAGLTNEQMLELAASAGAESDELTECVNDVRYGDFIASSTRKSSDAGVAGTPTVLLNGEPVENIMPDGLRAAVQEAQ</sequence>
<proteinExistence type="inferred from homology"/>
<name>A0A839RTE5_9ACTN</name>
<organism evidence="8 9">
    <name type="scientific">Hoyosella altamirensis</name>
    <dbReference type="NCBI Taxonomy" id="616997"/>
    <lineage>
        <taxon>Bacteria</taxon>
        <taxon>Bacillati</taxon>
        <taxon>Actinomycetota</taxon>
        <taxon>Actinomycetes</taxon>
        <taxon>Mycobacteriales</taxon>
        <taxon>Hoyosellaceae</taxon>
        <taxon>Hoyosella</taxon>
    </lineage>
</organism>
<dbReference type="Pfam" id="PF13462">
    <property type="entry name" value="Thioredoxin_4"/>
    <property type="match status" value="1"/>
</dbReference>
<keyword evidence="4" id="KW-1015">Disulfide bond</keyword>
<dbReference type="RefSeq" id="WP_064438357.1">
    <property type="nucleotide sequence ID" value="NZ_BDDI01000001.1"/>
</dbReference>
<dbReference type="Gene3D" id="3.40.30.10">
    <property type="entry name" value="Glutaredoxin"/>
    <property type="match status" value="1"/>
</dbReference>
<evidence type="ECO:0000259" key="7">
    <source>
        <dbReference type="Pfam" id="PF13462"/>
    </source>
</evidence>
<comment type="caution">
    <text evidence="8">The sequence shown here is derived from an EMBL/GenBank/DDBJ whole genome shotgun (WGS) entry which is preliminary data.</text>
</comment>
<dbReference type="InterPro" id="IPR012336">
    <property type="entry name" value="Thioredoxin-like_fold"/>
</dbReference>
<evidence type="ECO:0000256" key="1">
    <source>
        <dbReference type="ARBA" id="ARBA00005791"/>
    </source>
</evidence>
<dbReference type="PANTHER" id="PTHR13887:SF14">
    <property type="entry name" value="DISULFIDE BOND FORMATION PROTEIN D"/>
    <property type="match status" value="1"/>
</dbReference>
<evidence type="ECO:0000256" key="2">
    <source>
        <dbReference type="ARBA" id="ARBA00022729"/>
    </source>
</evidence>
<dbReference type="InterPro" id="IPR036249">
    <property type="entry name" value="Thioredoxin-like_sf"/>
</dbReference>
<dbReference type="Proteomes" id="UP000567922">
    <property type="component" value="Unassembled WGS sequence"/>
</dbReference>
<gene>
    <name evidence="8" type="ORF">FHU29_004117</name>
</gene>
<keyword evidence="5" id="KW-0676">Redox-active center</keyword>
<keyword evidence="2" id="KW-0732">Signal</keyword>
<dbReference type="SUPFAM" id="SSF52833">
    <property type="entry name" value="Thioredoxin-like"/>
    <property type="match status" value="1"/>
</dbReference>
<accession>A0A839RTE5</accession>
<feature type="transmembrane region" description="Helical" evidence="6">
    <location>
        <begin position="21"/>
        <end position="44"/>
    </location>
</feature>
<protein>
    <submittedName>
        <fullName evidence="8">Protein-disulfide isomerase</fullName>
    </submittedName>
</protein>
<dbReference type="OrthoDB" id="117402at2"/>
<evidence type="ECO:0000256" key="5">
    <source>
        <dbReference type="ARBA" id="ARBA00023284"/>
    </source>
</evidence>
<evidence type="ECO:0000313" key="9">
    <source>
        <dbReference type="Proteomes" id="UP000567922"/>
    </source>
</evidence>
<keyword evidence="9" id="KW-1185">Reference proteome</keyword>